<organism evidence="2">
    <name type="scientific">Cacopsylla melanoneura</name>
    <dbReference type="NCBI Taxonomy" id="428564"/>
    <lineage>
        <taxon>Eukaryota</taxon>
        <taxon>Metazoa</taxon>
        <taxon>Ecdysozoa</taxon>
        <taxon>Arthropoda</taxon>
        <taxon>Hexapoda</taxon>
        <taxon>Insecta</taxon>
        <taxon>Pterygota</taxon>
        <taxon>Neoptera</taxon>
        <taxon>Paraneoptera</taxon>
        <taxon>Hemiptera</taxon>
        <taxon>Sternorrhyncha</taxon>
        <taxon>Psylloidea</taxon>
        <taxon>Psyllidae</taxon>
        <taxon>Psyllinae</taxon>
        <taxon>Cacopsylla</taxon>
    </lineage>
</organism>
<keyword evidence="1" id="KW-0812">Transmembrane</keyword>
<dbReference type="AlphaFoldDB" id="A0A8D8T8T2"/>
<keyword evidence="1" id="KW-0472">Membrane</keyword>
<reference evidence="2" key="1">
    <citation type="submission" date="2021-05" db="EMBL/GenBank/DDBJ databases">
        <authorList>
            <person name="Alioto T."/>
            <person name="Alioto T."/>
            <person name="Gomez Garrido J."/>
        </authorList>
    </citation>
    <scope>NUCLEOTIDE SEQUENCE</scope>
</reference>
<protein>
    <submittedName>
        <fullName evidence="2">Uncharacterized protein</fullName>
    </submittedName>
</protein>
<name>A0A8D8T8T2_9HEMI</name>
<feature type="transmembrane region" description="Helical" evidence="1">
    <location>
        <begin position="116"/>
        <end position="135"/>
    </location>
</feature>
<keyword evidence="1" id="KW-1133">Transmembrane helix</keyword>
<proteinExistence type="predicted"/>
<evidence type="ECO:0000256" key="1">
    <source>
        <dbReference type="SAM" id="Phobius"/>
    </source>
</evidence>
<evidence type="ECO:0000313" key="2">
    <source>
        <dbReference type="EMBL" id="CAG6683393.1"/>
    </source>
</evidence>
<dbReference type="EMBL" id="HBUF01262886">
    <property type="protein sequence ID" value="CAG6683393.1"/>
    <property type="molecule type" value="Transcribed_RNA"/>
</dbReference>
<accession>A0A8D8T8T2</accession>
<sequence>MPELFKPICAYNFPSSDSNYQTPSEESTALQSCYRDQVSIKSQSYLIKGPTSFRVWLSNMLTKLWRSTYLTRSHSCLLSTFGSFVLLLFTILSFSAPEKLVSIGTVSSSSLFPDGLWLYVLLMTLIQPLGLLFQIGE</sequence>
<feature type="transmembrane region" description="Helical" evidence="1">
    <location>
        <begin position="76"/>
        <end position="96"/>
    </location>
</feature>